<keyword evidence="9 12" id="KW-1133">Transmembrane helix</keyword>
<dbReference type="InterPro" id="IPR012750">
    <property type="entry name" value="ECA_WecA-rel"/>
</dbReference>
<dbReference type="HAMAP" id="MF_02030">
    <property type="entry name" value="WecA_Gammaproteo"/>
    <property type="match status" value="1"/>
</dbReference>
<comment type="cofactor">
    <cofactor evidence="12">
        <name>Mg(2+)</name>
        <dbReference type="ChEBI" id="CHEBI:18420"/>
    </cofactor>
</comment>
<evidence type="ECO:0000256" key="4">
    <source>
        <dbReference type="ARBA" id="ARBA00022676"/>
    </source>
</evidence>
<keyword evidence="3 12" id="KW-0997">Cell inner membrane</keyword>
<keyword evidence="8 12" id="KW-0448">Lipopolysaccharide biosynthesis</keyword>
<evidence type="ECO:0000256" key="11">
    <source>
        <dbReference type="ARBA" id="ARBA00023211"/>
    </source>
</evidence>
<feature type="transmembrane region" description="Helical" evidence="12">
    <location>
        <begin position="163"/>
        <end position="181"/>
    </location>
</feature>
<evidence type="ECO:0000256" key="12">
    <source>
        <dbReference type="HAMAP-Rule" id="MF_02030"/>
    </source>
</evidence>
<evidence type="ECO:0000313" key="13">
    <source>
        <dbReference type="EMBL" id="WFN54553.1"/>
    </source>
</evidence>
<feature type="transmembrane region" description="Helical" evidence="12">
    <location>
        <begin position="246"/>
        <end position="265"/>
    </location>
</feature>
<dbReference type="EC" id="2.7.8.33" evidence="12"/>
<keyword evidence="2 12" id="KW-1003">Cell membrane</keyword>
<feature type="transmembrane region" description="Helical" evidence="12">
    <location>
        <begin position="322"/>
        <end position="343"/>
    </location>
</feature>
<keyword evidence="14" id="KW-1185">Reference proteome</keyword>
<dbReference type="InterPro" id="IPR000715">
    <property type="entry name" value="Glycosyl_transferase_4"/>
</dbReference>
<keyword evidence="10 12" id="KW-0472">Membrane</keyword>
<evidence type="ECO:0000256" key="9">
    <source>
        <dbReference type="ARBA" id="ARBA00022989"/>
    </source>
</evidence>
<dbReference type="CDD" id="cd06853">
    <property type="entry name" value="GT_WecA_like"/>
    <property type="match status" value="1"/>
</dbReference>
<organism evidence="13 14">
    <name type="scientific">Dickeya lacustris</name>
    <dbReference type="NCBI Taxonomy" id="2259638"/>
    <lineage>
        <taxon>Bacteria</taxon>
        <taxon>Pseudomonadati</taxon>
        <taxon>Pseudomonadota</taxon>
        <taxon>Gammaproteobacteria</taxon>
        <taxon>Enterobacterales</taxon>
        <taxon>Pectobacteriaceae</taxon>
        <taxon>Dickeya</taxon>
    </lineage>
</organism>
<dbReference type="RefSeq" id="WP_125260981.1">
    <property type="nucleotide sequence ID" value="NZ_CP114280.1"/>
</dbReference>
<evidence type="ECO:0000313" key="14">
    <source>
        <dbReference type="Proteomes" id="UP001219630"/>
    </source>
</evidence>
<reference evidence="13 14" key="1">
    <citation type="submission" date="2022-12" db="EMBL/GenBank/DDBJ databases">
        <title>Complete genome sequencing of Dickeya lacustris type strain LMG30899.</title>
        <authorList>
            <person name="Dobhal S."/>
            <person name="Arizala D."/>
            <person name="Arif M."/>
        </authorList>
    </citation>
    <scope>NUCLEOTIDE SEQUENCE [LARGE SCALE GENOMIC DNA]</scope>
    <source>
        <strain evidence="13 14">LMG30899</strain>
    </source>
</reference>
<protein>
    <recommendedName>
        <fullName evidence="12">Undecaprenyl-phosphate alpha-N-acetylglucosaminyl 1-phosphate transferase</fullName>
        <ecNumber evidence="12">2.7.8.33</ecNumber>
    </recommendedName>
    <alternativeName>
        <fullName evidence="12">UDP-GlcNAc:undecaprenyl-phosphate GlcNAc-1-phosphate transferase</fullName>
    </alternativeName>
    <alternativeName>
        <fullName evidence="12">Undecaprenyl-phosphate GlcNAc-1-phosphate transferase</fullName>
    </alternativeName>
</protein>
<comment type="pathway">
    <text evidence="12">Bacterial outer membrane biogenesis; enterobacterial common antigen biosynthesis.</text>
</comment>
<accession>A0ABY8G3N6</accession>
<evidence type="ECO:0000256" key="2">
    <source>
        <dbReference type="ARBA" id="ARBA00022475"/>
    </source>
</evidence>
<keyword evidence="6 12" id="KW-0812">Transmembrane</keyword>
<keyword evidence="5 12" id="KW-0808">Transferase</keyword>
<comment type="pathway">
    <text evidence="12">Bacterial outer membrane biogenesis; LPS O-antigen biosynthesis.</text>
</comment>
<sequence>MISAPVFAMLLFVVVVTACAALLAARKIANRVGLVDRPNHRKHHHGAIPLVGGISVFCGIGVLVFLSPVALPGFLAYLSGMFILMLVGVLDDRFDIPIGWRVAAQATVAMIMILPGGLTLQHLGHLLGPEWDIRLGVMNYPITVFVVWAAINAFNMMDGIDGLLGGLAGVSFMALAVLFYQGANEALLVWSMALIATLLPYCAMNLGLFGRRYRVFMGDAGSTMVGFSVIWLLLQGSQGESMSLRPVTALWIIAIPLIDLVAIIYRRLRRGSNPFLADRLHVHHLLMRAGWSSHQACAVITLCAALLAVLGISAEILAVPEYLMLIGFLLVFCCYGYALKGSWRLARTVRRMQRRDVGSP</sequence>
<keyword evidence="4 12" id="KW-0328">Glycosyltransferase</keyword>
<feature type="transmembrane region" description="Helical" evidence="12">
    <location>
        <begin position="296"/>
        <end position="316"/>
    </location>
</feature>
<comment type="cofactor">
    <cofactor evidence="12">
        <name>Mn(2+)</name>
        <dbReference type="ChEBI" id="CHEBI:29035"/>
    </cofactor>
</comment>
<keyword evidence="7 12" id="KW-0460">Magnesium</keyword>
<evidence type="ECO:0000256" key="8">
    <source>
        <dbReference type="ARBA" id="ARBA00022985"/>
    </source>
</evidence>
<feature type="transmembrane region" description="Helical" evidence="12">
    <location>
        <begin position="133"/>
        <end position="151"/>
    </location>
</feature>
<evidence type="ECO:0000256" key="3">
    <source>
        <dbReference type="ARBA" id="ARBA00022519"/>
    </source>
</evidence>
<dbReference type="Pfam" id="PF00953">
    <property type="entry name" value="Glycos_transf_4"/>
    <property type="match status" value="1"/>
</dbReference>
<gene>
    <name evidence="12 13" type="primary">wecA</name>
    <name evidence="13" type="ORF">O1Q98_12820</name>
</gene>
<evidence type="ECO:0000256" key="10">
    <source>
        <dbReference type="ARBA" id="ARBA00023136"/>
    </source>
</evidence>
<comment type="function">
    <text evidence="12">Catalyzes the transfer of the GlcNAc-1-phosphate moiety from UDP-GlcNAc onto the carrier lipid undecaprenyl phosphate (C55-P), yielding GlcNAc-pyrophosphoryl-undecaprenyl (GlcNAc-PP-C55).</text>
</comment>
<dbReference type="Proteomes" id="UP001219630">
    <property type="component" value="Chromosome"/>
</dbReference>
<feature type="transmembrane region" description="Helical" evidence="12">
    <location>
        <begin position="102"/>
        <end position="121"/>
    </location>
</feature>
<dbReference type="PANTHER" id="PTHR22926">
    <property type="entry name" value="PHOSPHO-N-ACETYLMURAMOYL-PENTAPEPTIDE-TRANSFERASE"/>
    <property type="match status" value="1"/>
</dbReference>
<feature type="transmembrane region" description="Helical" evidence="12">
    <location>
        <begin position="46"/>
        <end position="66"/>
    </location>
</feature>
<comment type="subcellular location">
    <subcellularLocation>
        <location evidence="12">Cell inner membrane</location>
        <topology evidence="12">Multi-pass membrane protein</topology>
    </subcellularLocation>
    <subcellularLocation>
        <location evidence="1">Cell membrane</location>
        <topology evidence="1">Multi-pass membrane protein</topology>
    </subcellularLocation>
</comment>
<dbReference type="PANTHER" id="PTHR22926:SF3">
    <property type="entry name" value="UNDECAPRENYL-PHOSPHATE ALPHA-N-ACETYLGLUCOSAMINYL 1-PHOSPHATE TRANSFERASE"/>
    <property type="match status" value="1"/>
</dbReference>
<keyword evidence="11 12" id="KW-0464">Manganese</keyword>
<dbReference type="NCBIfam" id="TIGR02380">
    <property type="entry name" value="ECA_wecA"/>
    <property type="match status" value="1"/>
</dbReference>
<evidence type="ECO:0000256" key="6">
    <source>
        <dbReference type="ARBA" id="ARBA00022692"/>
    </source>
</evidence>
<comment type="similarity">
    <text evidence="12">Belongs to the glycosyltransferase 4 family. WecA subfamily.</text>
</comment>
<comment type="catalytic activity">
    <reaction evidence="12">
        <text>di-trans,octa-cis-undecaprenyl phosphate + UDP-N-acetyl-alpha-D-glucosamine = N-acetyl-alpha-D-glucosaminyl-di-trans,octa-cis-undecaprenyl diphosphate + UMP</text>
        <dbReference type="Rhea" id="RHEA:28090"/>
        <dbReference type="ChEBI" id="CHEBI:57705"/>
        <dbReference type="ChEBI" id="CHEBI:57865"/>
        <dbReference type="ChEBI" id="CHEBI:60392"/>
        <dbReference type="ChEBI" id="CHEBI:62959"/>
        <dbReference type="EC" id="2.7.8.33"/>
    </reaction>
</comment>
<evidence type="ECO:0000256" key="1">
    <source>
        <dbReference type="ARBA" id="ARBA00004651"/>
    </source>
</evidence>
<evidence type="ECO:0000256" key="5">
    <source>
        <dbReference type="ARBA" id="ARBA00022679"/>
    </source>
</evidence>
<feature type="transmembrane region" description="Helical" evidence="12">
    <location>
        <begin position="72"/>
        <end position="90"/>
    </location>
</feature>
<feature type="transmembrane region" description="Helical" evidence="12">
    <location>
        <begin position="6"/>
        <end position="25"/>
    </location>
</feature>
<name>A0ABY8G3N6_9GAMM</name>
<feature type="transmembrane region" description="Helical" evidence="12">
    <location>
        <begin position="215"/>
        <end position="234"/>
    </location>
</feature>
<evidence type="ECO:0000256" key="7">
    <source>
        <dbReference type="ARBA" id="ARBA00022842"/>
    </source>
</evidence>
<proteinExistence type="inferred from homology"/>
<feature type="transmembrane region" description="Helical" evidence="12">
    <location>
        <begin position="187"/>
        <end position="208"/>
    </location>
</feature>
<dbReference type="EMBL" id="CP114280">
    <property type="protein sequence ID" value="WFN54553.1"/>
    <property type="molecule type" value="Genomic_DNA"/>
</dbReference>